<reference evidence="10" key="1">
    <citation type="journal article" date="2016" name="Nat. Commun.">
        <title>The Gonium pectorale genome demonstrates co-option of cell cycle regulation during the evolution of multicellularity.</title>
        <authorList>
            <person name="Hanschen E.R."/>
            <person name="Marriage T.N."/>
            <person name="Ferris P.J."/>
            <person name="Hamaji T."/>
            <person name="Toyoda A."/>
            <person name="Fujiyama A."/>
            <person name="Neme R."/>
            <person name="Noguchi H."/>
            <person name="Minakuchi Y."/>
            <person name="Suzuki M."/>
            <person name="Kawai-Toyooka H."/>
            <person name="Smith D.R."/>
            <person name="Sparks H."/>
            <person name="Anderson J."/>
            <person name="Bakaric R."/>
            <person name="Luria V."/>
            <person name="Karger A."/>
            <person name="Kirschner M.W."/>
            <person name="Durand P.M."/>
            <person name="Michod R.E."/>
            <person name="Nozaki H."/>
            <person name="Olson B.J."/>
        </authorList>
    </citation>
    <scope>NUCLEOTIDE SEQUENCE [LARGE SCALE GENOMIC DNA]</scope>
    <source>
        <strain evidence="10">NIES-2863</strain>
    </source>
</reference>
<dbReference type="InterPro" id="IPR043128">
    <property type="entry name" value="Rev_trsase/Diguanyl_cyclase"/>
</dbReference>
<dbReference type="Gene3D" id="1.10.340.70">
    <property type="match status" value="1"/>
</dbReference>
<dbReference type="Pfam" id="PF00628">
    <property type="entry name" value="PHD"/>
    <property type="match status" value="1"/>
</dbReference>
<keyword evidence="3" id="KW-0862">Zinc</keyword>
<sequence>MDPAIRQHGLEDFVCCYVDDLLIYSHSTEEHLQHLERVFQMLLEIGTRLHPEKTLVAGDAVEFLGFMVSAKGLSPTRAKVEALLALGPQSSSAGAQRLLGMFSYYRKLVPLFTDITAPLIALASSKYVWHAGSWGAEQQAALDELKMIYSRMDGPVLRRVQPARPLILHTDFSGVGISGILGQLDGDGLARDALPAQYARWALQLQGCNFNVTHRPRLLHQDADALSREPRASAFDGSGARMGEEGDPARPPPALVQYPGVRWPVYAYSRDRPAPAELECMAAAAACAVARAERYQEDADLTDPARAFAAAPAAAGQLAGLVHLAGPVPAARGAMWCVHAVCTVVGPGLPVTTASELELDEEMELESAAGLPAAVMLAAGLSMGPPVAGDTTLRAAGKLTVLCSFQQYRRERQLPPLAFALEGLYVTLPAALEAGLTLGQPACLDAAQTGAAAQRLSCIYTNLANAAHVQRCLGQLRPPDLRDLAELLPAGRTPAAAPTVLAPLYAPLDSPGRPWLAPPPPDVPGASLRVEPDRAPGQLTAADYRLAAGFWLRDARGLELELGLEPELELELLRGSFPPPVLCSVLAICMALHRAFITPHDMQNPAPRLIVAPQGGGDVLPQALSTATPAAVEPAADLAADELRSPLAQALLSERAPGPAVVAATAALAAAVEAQESVIAEGADPDVWLNASTLAHRQGASAGVGAGGRPERRVLRRASHYRWTGDQLLCAMSDGSTRVCPPPQEREAIVQRVHALGLALLQLGYWWCGMRSTAQKVVRSCKLCDMANSGSVARPTQLQPLAIRGMFYRWGMDLAGPLPQAVPRGYTYVMVTVEHFTKHLELIPLYSKEPEETSRCLLGVVLRFSAPAEMVTDRGGEFQGAFEQLLQQCFVDHRRTSAGHPQADGLAERMVQVVKAAIRKHCMESGSSDKWDEHLPWVALAYRCSPQASTPYSPYELRFGVPPVVPPALRERMAEPLGIVGTNTAGGYAITLQERALLLRKMVPAAAANLLAALHRDSQRYALVRSGKYKKPPALDFIPGDYVYVRWSAVNNTLEMPVHDEVLRVEQVGPLGVVVLIGRDGVRLRRRIEQLVPCHLLDIDPIVDPRLQRPPSDHPCEVCGLPDDGPRMLLCDACGTGWHVRCLVPQLSAVPSGQWVCPKCVELRREAPEGPAPARPAPAAVLFPNAATRRRDEEAADLHGKRVLRVGSVGRGREKERVEYWGELVFRGPLERPRYFWLEWDGGAAESISRVEAKKMLAATNALRSPKRG</sequence>
<dbReference type="PROSITE" id="PS50994">
    <property type="entry name" value="INTEGRASE"/>
    <property type="match status" value="1"/>
</dbReference>
<dbReference type="InterPro" id="IPR050951">
    <property type="entry name" value="Retrovirus_Pol_polyprotein"/>
</dbReference>
<evidence type="ECO:0000256" key="2">
    <source>
        <dbReference type="ARBA" id="ARBA00022771"/>
    </source>
</evidence>
<dbReference type="EMBL" id="LSYV01000005">
    <property type="protein sequence ID" value="KXZ54504.1"/>
    <property type="molecule type" value="Genomic_DNA"/>
</dbReference>
<evidence type="ECO:0000313" key="9">
    <source>
        <dbReference type="EMBL" id="KXZ54504.1"/>
    </source>
</evidence>
<gene>
    <name evidence="9" type="ORF">GPECTOR_4g569</name>
</gene>
<dbReference type="SUPFAM" id="SSF53098">
    <property type="entry name" value="Ribonuclease H-like"/>
    <property type="match status" value="1"/>
</dbReference>
<dbReference type="PROSITE" id="PS50016">
    <property type="entry name" value="ZF_PHD_2"/>
    <property type="match status" value="1"/>
</dbReference>
<dbReference type="GO" id="GO:0008270">
    <property type="term" value="F:zinc ion binding"/>
    <property type="evidence" value="ECO:0007669"/>
    <property type="project" value="UniProtKB-KW"/>
</dbReference>
<feature type="region of interest" description="Disordered" evidence="5">
    <location>
        <begin position="229"/>
        <end position="254"/>
    </location>
</feature>
<dbReference type="InterPro" id="IPR019786">
    <property type="entry name" value="Zinc_finger_PHD-type_CS"/>
</dbReference>
<dbReference type="PROSITE" id="PS50878">
    <property type="entry name" value="RT_POL"/>
    <property type="match status" value="1"/>
</dbReference>
<accession>A0A150GXF8</accession>
<evidence type="ECO:0000256" key="3">
    <source>
        <dbReference type="ARBA" id="ARBA00022833"/>
    </source>
</evidence>
<comment type="caution">
    <text evidence="9">The sequence shown here is derived from an EMBL/GenBank/DDBJ whole genome shotgun (WGS) entry which is preliminary data.</text>
</comment>
<dbReference type="Proteomes" id="UP000075714">
    <property type="component" value="Unassembled WGS sequence"/>
</dbReference>
<dbReference type="InterPro" id="IPR036397">
    <property type="entry name" value="RNaseH_sf"/>
</dbReference>
<dbReference type="STRING" id="33097.A0A150GXF8"/>
<dbReference type="InterPro" id="IPR001584">
    <property type="entry name" value="Integrase_cat-core"/>
</dbReference>
<dbReference type="Gene3D" id="3.30.40.10">
    <property type="entry name" value="Zinc/RING finger domain, C3HC4 (zinc finger)"/>
    <property type="match status" value="1"/>
</dbReference>
<feature type="domain" description="PHD-type" evidence="6">
    <location>
        <begin position="1113"/>
        <end position="1163"/>
    </location>
</feature>
<dbReference type="GO" id="GO:0003676">
    <property type="term" value="F:nucleic acid binding"/>
    <property type="evidence" value="ECO:0007669"/>
    <property type="project" value="InterPro"/>
</dbReference>
<evidence type="ECO:0000259" key="8">
    <source>
        <dbReference type="PROSITE" id="PS50994"/>
    </source>
</evidence>
<dbReference type="SUPFAM" id="SSF56672">
    <property type="entry name" value="DNA/RNA polymerases"/>
    <property type="match status" value="1"/>
</dbReference>
<name>A0A150GXF8_GONPE</name>
<dbReference type="PROSITE" id="PS01359">
    <property type="entry name" value="ZF_PHD_1"/>
    <property type="match status" value="1"/>
</dbReference>
<dbReference type="InterPro" id="IPR011011">
    <property type="entry name" value="Znf_FYVE_PHD"/>
</dbReference>
<dbReference type="SUPFAM" id="SSF57903">
    <property type="entry name" value="FYVE/PHD zinc finger"/>
    <property type="match status" value="1"/>
</dbReference>
<protein>
    <recommendedName>
        <fullName evidence="11">Integrase catalytic domain-containing protein</fullName>
    </recommendedName>
</protein>
<dbReference type="PANTHER" id="PTHR37984">
    <property type="entry name" value="PROTEIN CBG26694"/>
    <property type="match status" value="1"/>
</dbReference>
<dbReference type="AlphaFoldDB" id="A0A150GXF8"/>
<dbReference type="GO" id="GO:0015074">
    <property type="term" value="P:DNA integration"/>
    <property type="evidence" value="ECO:0007669"/>
    <property type="project" value="InterPro"/>
</dbReference>
<evidence type="ECO:0000313" key="10">
    <source>
        <dbReference type="Proteomes" id="UP000075714"/>
    </source>
</evidence>
<evidence type="ECO:0000259" key="7">
    <source>
        <dbReference type="PROSITE" id="PS50878"/>
    </source>
</evidence>
<feature type="domain" description="Integrase catalytic" evidence="8">
    <location>
        <begin position="796"/>
        <end position="962"/>
    </location>
</feature>
<dbReference type="InterPro" id="IPR043502">
    <property type="entry name" value="DNA/RNA_pol_sf"/>
</dbReference>
<dbReference type="InterPro" id="IPR019787">
    <property type="entry name" value="Znf_PHD-finger"/>
</dbReference>
<dbReference type="Pfam" id="PF00078">
    <property type="entry name" value="RVT_1"/>
    <property type="match status" value="1"/>
</dbReference>
<evidence type="ECO:0000256" key="1">
    <source>
        <dbReference type="ARBA" id="ARBA00022723"/>
    </source>
</evidence>
<evidence type="ECO:0000256" key="4">
    <source>
        <dbReference type="PROSITE-ProRule" id="PRU00146"/>
    </source>
</evidence>
<evidence type="ECO:0000256" key="5">
    <source>
        <dbReference type="SAM" id="MobiDB-lite"/>
    </source>
</evidence>
<keyword evidence="2 4" id="KW-0863">Zinc-finger</keyword>
<dbReference type="OrthoDB" id="541843at2759"/>
<dbReference type="PANTHER" id="PTHR37984:SF5">
    <property type="entry name" value="PROTEIN NYNRIN-LIKE"/>
    <property type="match status" value="1"/>
</dbReference>
<dbReference type="InterPro" id="IPR012337">
    <property type="entry name" value="RNaseH-like_sf"/>
</dbReference>
<dbReference type="Gene3D" id="3.30.70.270">
    <property type="match status" value="2"/>
</dbReference>
<organism evidence="9 10">
    <name type="scientific">Gonium pectorale</name>
    <name type="common">Green alga</name>
    <dbReference type="NCBI Taxonomy" id="33097"/>
    <lineage>
        <taxon>Eukaryota</taxon>
        <taxon>Viridiplantae</taxon>
        <taxon>Chlorophyta</taxon>
        <taxon>core chlorophytes</taxon>
        <taxon>Chlorophyceae</taxon>
        <taxon>CS clade</taxon>
        <taxon>Chlamydomonadales</taxon>
        <taxon>Volvocaceae</taxon>
        <taxon>Gonium</taxon>
    </lineage>
</organism>
<feature type="domain" description="Reverse transcriptase" evidence="7">
    <location>
        <begin position="1"/>
        <end position="68"/>
    </location>
</feature>
<dbReference type="SMART" id="SM00249">
    <property type="entry name" value="PHD"/>
    <property type="match status" value="1"/>
</dbReference>
<dbReference type="CDD" id="cd15543">
    <property type="entry name" value="PHD_RSF1"/>
    <property type="match status" value="1"/>
</dbReference>
<keyword evidence="1" id="KW-0479">Metal-binding</keyword>
<keyword evidence="10" id="KW-1185">Reference proteome</keyword>
<dbReference type="InterPro" id="IPR013083">
    <property type="entry name" value="Znf_RING/FYVE/PHD"/>
</dbReference>
<dbReference type="InterPro" id="IPR000477">
    <property type="entry name" value="RT_dom"/>
</dbReference>
<dbReference type="InterPro" id="IPR001965">
    <property type="entry name" value="Znf_PHD"/>
</dbReference>
<dbReference type="Gene3D" id="3.30.420.10">
    <property type="entry name" value="Ribonuclease H-like superfamily/Ribonuclease H"/>
    <property type="match status" value="1"/>
</dbReference>
<evidence type="ECO:0000259" key="6">
    <source>
        <dbReference type="PROSITE" id="PS50016"/>
    </source>
</evidence>
<proteinExistence type="predicted"/>
<evidence type="ECO:0008006" key="11">
    <source>
        <dbReference type="Google" id="ProtNLM"/>
    </source>
</evidence>